<feature type="compositionally biased region" description="Basic and acidic residues" evidence="1">
    <location>
        <begin position="23"/>
        <end position="32"/>
    </location>
</feature>
<sequence length="461" mass="47421">MAQEHTHRKDVSAQQQRDAAAQQHEEATHRAPESSSASSQTSSAHDGAAPIAPVGTAAAISDDAPSKPAPTPWGKAVGLGLIASALITVVLLAFLWPTYESKAKDVTVDVVASQSDFEDFTQAVGDAAEKNGQDLPFEFTRVDDRSDAVTHIKEREAYGAFVLPASKDDKLEVLTASAANTSVSTMLGQTGRSIVAAQTQAGLAQAQEKTTDGSSQQSGDQQTQQASDPSAMQEQMQNQLGSIIGAAQAGLQGPTITDVVPLSDDDPQGAGLAVASLPLTIGGIVGGSLMSFGLKGSWRRLLGVVVYAVVGGLAMVLILDAWFGFAPAPAVELWAAVTLSLAGTVGLIVGLNSLIGGAGIGVGALITMLIGNPISGAQSPKEFLPGPFGEIGQLFVPGATGTLVRDLSYFPDASLVQPWLVLGGWVVVGLLLIILGHHRTGGHAHKGEPSRRDAQQEPAAA</sequence>
<feature type="compositionally biased region" description="Low complexity" evidence="1">
    <location>
        <begin position="34"/>
        <end position="51"/>
    </location>
</feature>
<name>A0ABS1BB20_9MICO</name>
<gene>
    <name evidence="3" type="ORF">I8D64_10530</name>
</gene>
<feature type="transmembrane region" description="Helical" evidence="2">
    <location>
        <begin position="301"/>
        <end position="325"/>
    </location>
</feature>
<feature type="transmembrane region" description="Helical" evidence="2">
    <location>
        <begin position="76"/>
        <end position="96"/>
    </location>
</feature>
<comment type="caution">
    <text evidence="3">The sequence shown here is derived from an EMBL/GenBank/DDBJ whole genome shotgun (WGS) entry which is preliminary data.</text>
</comment>
<feature type="compositionally biased region" description="Low complexity" evidence="1">
    <location>
        <begin position="13"/>
        <end position="22"/>
    </location>
</feature>
<dbReference type="EMBL" id="JAEDAJ010000005">
    <property type="protein sequence ID" value="MBK0331841.1"/>
    <property type="molecule type" value="Genomic_DNA"/>
</dbReference>
<feature type="transmembrane region" description="Helical" evidence="2">
    <location>
        <begin position="416"/>
        <end position="436"/>
    </location>
</feature>
<proteinExistence type="predicted"/>
<evidence type="ECO:0000313" key="4">
    <source>
        <dbReference type="Proteomes" id="UP000612352"/>
    </source>
</evidence>
<feature type="region of interest" description="Disordered" evidence="1">
    <location>
        <begin position="205"/>
        <end position="234"/>
    </location>
</feature>
<dbReference type="RefSeq" id="WP_200502544.1">
    <property type="nucleotide sequence ID" value="NZ_JAEDAJ010000005.1"/>
</dbReference>
<evidence type="ECO:0000256" key="2">
    <source>
        <dbReference type="SAM" id="Phobius"/>
    </source>
</evidence>
<accession>A0ABS1BB20</accession>
<keyword evidence="2" id="KW-0812">Transmembrane</keyword>
<evidence type="ECO:0000313" key="3">
    <source>
        <dbReference type="EMBL" id="MBK0331841.1"/>
    </source>
</evidence>
<organism evidence="3 4">
    <name type="scientific">Brachybacterium halotolerans</name>
    <dbReference type="NCBI Taxonomy" id="2795215"/>
    <lineage>
        <taxon>Bacteria</taxon>
        <taxon>Bacillati</taxon>
        <taxon>Actinomycetota</taxon>
        <taxon>Actinomycetes</taxon>
        <taxon>Micrococcales</taxon>
        <taxon>Dermabacteraceae</taxon>
        <taxon>Brachybacterium</taxon>
    </lineage>
</organism>
<keyword evidence="2" id="KW-0472">Membrane</keyword>
<feature type="region of interest" description="Disordered" evidence="1">
    <location>
        <begin position="440"/>
        <end position="461"/>
    </location>
</feature>
<feature type="transmembrane region" description="Helical" evidence="2">
    <location>
        <begin position="354"/>
        <end position="374"/>
    </location>
</feature>
<keyword evidence="4" id="KW-1185">Reference proteome</keyword>
<evidence type="ECO:0000256" key="1">
    <source>
        <dbReference type="SAM" id="MobiDB-lite"/>
    </source>
</evidence>
<feature type="compositionally biased region" description="Basic and acidic residues" evidence="1">
    <location>
        <begin position="1"/>
        <end position="11"/>
    </location>
</feature>
<feature type="transmembrane region" description="Helical" evidence="2">
    <location>
        <begin position="331"/>
        <end position="349"/>
    </location>
</feature>
<feature type="region of interest" description="Disordered" evidence="1">
    <location>
        <begin position="1"/>
        <end position="51"/>
    </location>
</feature>
<protein>
    <submittedName>
        <fullName evidence="3">ABC transporter permease</fullName>
    </submittedName>
</protein>
<feature type="compositionally biased region" description="Basic and acidic residues" evidence="1">
    <location>
        <begin position="445"/>
        <end position="455"/>
    </location>
</feature>
<keyword evidence="2" id="KW-1133">Transmembrane helix</keyword>
<feature type="transmembrane region" description="Helical" evidence="2">
    <location>
        <begin position="270"/>
        <end position="294"/>
    </location>
</feature>
<dbReference type="Proteomes" id="UP000612352">
    <property type="component" value="Unassembled WGS sequence"/>
</dbReference>
<feature type="compositionally biased region" description="Low complexity" evidence="1">
    <location>
        <begin position="205"/>
        <end position="225"/>
    </location>
</feature>
<reference evidence="3 4" key="1">
    <citation type="submission" date="2020-12" db="EMBL/GenBank/DDBJ databases">
        <title>Brachybacterium sp. MASK1Z-5, whole genome shotgun sequence.</title>
        <authorList>
            <person name="Tuo L."/>
        </authorList>
    </citation>
    <scope>NUCLEOTIDE SEQUENCE [LARGE SCALE GENOMIC DNA]</scope>
    <source>
        <strain evidence="3 4">MASK1Z-5</strain>
    </source>
</reference>